<protein>
    <submittedName>
        <fullName evidence="1">Uncharacterized protein</fullName>
    </submittedName>
</protein>
<accession>X1AGJ7</accession>
<proteinExistence type="predicted"/>
<reference evidence="1" key="1">
    <citation type="journal article" date="2014" name="Front. Microbiol.">
        <title>High frequency of phylogenetically diverse reductive dehalogenase-homologous genes in deep subseafloor sedimentary metagenomes.</title>
        <authorList>
            <person name="Kawai M."/>
            <person name="Futagami T."/>
            <person name="Toyoda A."/>
            <person name="Takaki Y."/>
            <person name="Nishi S."/>
            <person name="Hori S."/>
            <person name="Arai W."/>
            <person name="Tsubouchi T."/>
            <person name="Morono Y."/>
            <person name="Uchiyama I."/>
            <person name="Ito T."/>
            <person name="Fujiyama A."/>
            <person name="Inagaki F."/>
            <person name="Takami H."/>
        </authorList>
    </citation>
    <scope>NUCLEOTIDE SEQUENCE</scope>
    <source>
        <strain evidence="1">Expedition CK06-06</strain>
    </source>
</reference>
<sequence>MHQSPPQKKPVVIKKPKKYVPKTYSATVYNGSLRKNIQRIISRSHWAQRIIWDVKDKDGNPMDFNWVGKTRVTSYTIQGVIGKILAQYPVQAVFYQG</sequence>
<feature type="non-terminal residue" evidence="1">
    <location>
        <position position="97"/>
    </location>
</feature>
<dbReference type="AlphaFoldDB" id="X1AGJ7"/>
<dbReference type="EMBL" id="BART01009465">
    <property type="protein sequence ID" value="GAG68877.1"/>
    <property type="molecule type" value="Genomic_DNA"/>
</dbReference>
<organism evidence="1">
    <name type="scientific">marine sediment metagenome</name>
    <dbReference type="NCBI Taxonomy" id="412755"/>
    <lineage>
        <taxon>unclassified sequences</taxon>
        <taxon>metagenomes</taxon>
        <taxon>ecological metagenomes</taxon>
    </lineage>
</organism>
<name>X1AGJ7_9ZZZZ</name>
<comment type="caution">
    <text evidence="1">The sequence shown here is derived from an EMBL/GenBank/DDBJ whole genome shotgun (WGS) entry which is preliminary data.</text>
</comment>
<evidence type="ECO:0000313" key="1">
    <source>
        <dbReference type="EMBL" id="GAG68877.1"/>
    </source>
</evidence>
<gene>
    <name evidence="1" type="ORF">S01H4_20974</name>
</gene>